<sequence>MEEAWPTEWLRGVLELGVLRVLTEGAEYGYAIITRLEAEGFGTIKGGTLYPLLTRLEQAGMVVTEWRAGQGGPGRKYFALTAAGHLHFQQESARWNAFTRRTQPFICQETP</sequence>
<dbReference type="PANTHER" id="PTHR33169:SF14">
    <property type="entry name" value="TRANSCRIPTIONAL REGULATOR RV3488"/>
    <property type="match status" value="1"/>
</dbReference>
<name>A0ABW4RS69_9ACTN</name>
<keyword evidence="3" id="KW-1185">Reference proteome</keyword>
<dbReference type="InterPro" id="IPR036388">
    <property type="entry name" value="WH-like_DNA-bd_sf"/>
</dbReference>
<dbReference type="InterPro" id="IPR036390">
    <property type="entry name" value="WH_DNA-bd_sf"/>
</dbReference>
<dbReference type="EMBL" id="JBHUFZ010000003">
    <property type="protein sequence ID" value="MFD1888875.1"/>
    <property type="molecule type" value="Genomic_DNA"/>
</dbReference>
<evidence type="ECO:0000259" key="1">
    <source>
        <dbReference type="Pfam" id="PF03551"/>
    </source>
</evidence>
<protein>
    <submittedName>
        <fullName evidence="2">PadR family transcriptional regulator</fullName>
    </submittedName>
</protein>
<dbReference type="Pfam" id="PF03551">
    <property type="entry name" value="PadR"/>
    <property type="match status" value="1"/>
</dbReference>
<reference evidence="3" key="1">
    <citation type="journal article" date="2019" name="Int. J. Syst. Evol. Microbiol.">
        <title>The Global Catalogue of Microorganisms (GCM) 10K type strain sequencing project: providing services to taxonomists for standard genome sequencing and annotation.</title>
        <authorList>
            <consortium name="The Broad Institute Genomics Platform"/>
            <consortium name="The Broad Institute Genome Sequencing Center for Infectious Disease"/>
            <person name="Wu L."/>
            <person name="Ma J."/>
        </authorList>
    </citation>
    <scope>NUCLEOTIDE SEQUENCE [LARGE SCALE GENOMIC DNA]</scope>
    <source>
        <strain evidence="3">CAIM 431</strain>
    </source>
</reference>
<dbReference type="SUPFAM" id="SSF46785">
    <property type="entry name" value="Winged helix' DNA-binding domain"/>
    <property type="match status" value="1"/>
</dbReference>
<dbReference type="Gene3D" id="1.10.10.10">
    <property type="entry name" value="Winged helix-like DNA-binding domain superfamily/Winged helix DNA-binding domain"/>
    <property type="match status" value="1"/>
</dbReference>
<gene>
    <name evidence="2" type="ORF">ACFSCS_01570</name>
</gene>
<dbReference type="InterPro" id="IPR005149">
    <property type="entry name" value="Tscrpt_reg_PadR_N"/>
</dbReference>
<accession>A0ABW4RS69</accession>
<proteinExistence type="predicted"/>
<dbReference type="RefSeq" id="WP_343871957.1">
    <property type="nucleotide sequence ID" value="NZ_BAAAIX010000003.1"/>
</dbReference>
<comment type="caution">
    <text evidence="2">The sequence shown here is derived from an EMBL/GenBank/DDBJ whole genome shotgun (WGS) entry which is preliminary data.</text>
</comment>
<evidence type="ECO:0000313" key="3">
    <source>
        <dbReference type="Proteomes" id="UP001597326"/>
    </source>
</evidence>
<feature type="domain" description="Transcription regulator PadR N-terminal" evidence="1">
    <location>
        <begin position="18"/>
        <end position="89"/>
    </location>
</feature>
<dbReference type="PANTHER" id="PTHR33169">
    <property type="entry name" value="PADR-FAMILY TRANSCRIPTIONAL REGULATOR"/>
    <property type="match status" value="1"/>
</dbReference>
<organism evidence="2 3">
    <name type="scientific">Luteococcus peritonei</name>
    <dbReference type="NCBI Taxonomy" id="88874"/>
    <lineage>
        <taxon>Bacteria</taxon>
        <taxon>Bacillati</taxon>
        <taxon>Actinomycetota</taxon>
        <taxon>Actinomycetes</taxon>
        <taxon>Propionibacteriales</taxon>
        <taxon>Propionibacteriaceae</taxon>
        <taxon>Luteococcus</taxon>
    </lineage>
</organism>
<dbReference type="Proteomes" id="UP001597326">
    <property type="component" value="Unassembled WGS sequence"/>
</dbReference>
<dbReference type="InterPro" id="IPR052509">
    <property type="entry name" value="Metal_resp_DNA-bind_regulator"/>
</dbReference>
<evidence type="ECO:0000313" key="2">
    <source>
        <dbReference type="EMBL" id="MFD1888875.1"/>
    </source>
</evidence>